<dbReference type="OrthoDB" id="10068803at2759"/>
<protein>
    <recommendedName>
        <fullName evidence="6">Ion transport domain-containing protein</fullName>
    </recommendedName>
</protein>
<evidence type="ECO:0000256" key="3">
    <source>
        <dbReference type="ARBA" id="ARBA00022989"/>
    </source>
</evidence>
<organism evidence="7 8">
    <name type="scientific">Coptotermes formosanus</name>
    <name type="common">Formosan subterranean termite</name>
    <dbReference type="NCBI Taxonomy" id="36987"/>
    <lineage>
        <taxon>Eukaryota</taxon>
        <taxon>Metazoa</taxon>
        <taxon>Ecdysozoa</taxon>
        <taxon>Arthropoda</taxon>
        <taxon>Hexapoda</taxon>
        <taxon>Insecta</taxon>
        <taxon>Pterygota</taxon>
        <taxon>Neoptera</taxon>
        <taxon>Polyneoptera</taxon>
        <taxon>Dictyoptera</taxon>
        <taxon>Blattodea</taxon>
        <taxon>Blattoidea</taxon>
        <taxon>Termitoidae</taxon>
        <taxon>Rhinotermitidae</taxon>
        <taxon>Coptotermes</taxon>
    </lineage>
</organism>
<comment type="caution">
    <text evidence="7">The sequence shown here is derived from an EMBL/GenBank/DDBJ whole genome shotgun (WGS) entry which is preliminary data.</text>
</comment>
<feature type="transmembrane region" description="Helical" evidence="5">
    <location>
        <begin position="516"/>
        <end position="537"/>
    </location>
</feature>
<dbReference type="Gene3D" id="1.20.120.350">
    <property type="entry name" value="Voltage-gated potassium channels. Chain C"/>
    <property type="match status" value="1"/>
</dbReference>
<dbReference type="GO" id="GO:0005216">
    <property type="term" value="F:monoatomic ion channel activity"/>
    <property type="evidence" value="ECO:0007669"/>
    <property type="project" value="InterPro"/>
</dbReference>
<dbReference type="GO" id="GO:0010008">
    <property type="term" value="C:endosome membrane"/>
    <property type="evidence" value="ECO:0007669"/>
    <property type="project" value="TreeGrafter"/>
</dbReference>
<keyword evidence="8" id="KW-1185">Reference proteome</keyword>
<feature type="transmembrane region" description="Helical" evidence="5">
    <location>
        <begin position="557"/>
        <end position="581"/>
    </location>
</feature>
<feature type="transmembrane region" description="Helical" evidence="5">
    <location>
        <begin position="481"/>
        <end position="504"/>
    </location>
</feature>
<keyword evidence="4 5" id="KW-0472">Membrane</keyword>
<name>A0A6L2QAR2_COPFO</name>
<feature type="transmembrane region" description="Helical" evidence="5">
    <location>
        <begin position="264"/>
        <end position="281"/>
    </location>
</feature>
<dbReference type="SUPFAM" id="SSF47473">
    <property type="entry name" value="EF-hand"/>
    <property type="match status" value="1"/>
</dbReference>
<dbReference type="GO" id="GO:0022832">
    <property type="term" value="F:voltage-gated channel activity"/>
    <property type="evidence" value="ECO:0007669"/>
    <property type="project" value="InterPro"/>
</dbReference>
<feature type="domain" description="Ion transport" evidence="6">
    <location>
        <begin position="113"/>
        <end position="327"/>
    </location>
</feature>
<feature type="transmembrane region" description="Helical" evidence="5">
    <location>
        <begin position="664"/>
        <end position="685"/>
    </location>
</feature>
<dbReference type="PANTHER" id="PTHR46474">
    <property type="entry name" value="TWO PORE CALCIUM CHANNEL PROTEIN 1"/>
    <property type="match status" value="1"/>
</dbReference>
<dbReference type="InterPro" id="IPR027359">
    <property type="entry name" value="Volt_channel_dom_sf"/>
</dbReference>
<dbReference type="GO" id="GO:0005765">
    <property type="term" value="C:lysosomal membrane"/>
    <property type="evidence" value="ECO:0007669"/>
    <property type="project" value="InterPro"/>
</dbReference>
<dbReference type="Pfam" id="PF00520">
    <property type="entry name" value="Ion_trans"/>
    <property type="match status" value="2"/>
</dbReference>
<evidence type="ECO:0000256" key="4">
    <source>
        <dbReference type="ARBA" id="ARBA00023136"/>
    </source>
</evidence>
<feature type="transmembrane region" description="Helical" evidence="5">
    <location>
        <begin position="628"/>
        <end position="652"/>
    </location>
</feature>
<feature type="transmembrane region" description="Helical" evidence="5">
    <location>
        <begin position="233"/>
        <end position="252"/>
    </location>
</feature>
<dbReference type="AlphaFoldDB" id="A0A6L2QAR2"/>
<dbReference type="SUPFAM" id="SSF81324">
    <property type="entry name" value="Voltage-gated potassium channels"/>
    <property type="match status" value="2"/>
</dbReference>
<dbReference type="EMBL" id="BLKM01002627">
    <property type="protein sequence ID" value="GFG40812.1"/>
    <property type="molecule type" value="Genomic_DNA"/>
</dbReference>
<feature type="transmembrane region" description="Helical" evidence="5">
    <location>
        <begin position="443"/>
        <end position="461"/>
    </location>
</feature>
<comment type="subcellular location">
    <subcellularLocation>
        <location evidence="1">Membrane</location>
        <topology evidence="1">Multi-pass membrane protein</topology>
    </subcellularLocation>
</comment>
<evidence type="ECO:0000313" key="7">
    <source>
        <dbReference type="EMBL" id="GFG40812.1"/>
    </source>
</evidence>
<evidence type="ECO:0000256" key="1">
    <source>
        <dbReference type="ARBA" id="ARBA00004141"/>
    </source>
</evidence>
<proteinExistence type="predicted"/>
<keyword evidence="3 5" id="KW-1133">Transmembrane helix</keyword>
<evidence type="ECO:0000313" key="8">
    <source>
        <dbReference type="Proteomes" id="UP000502823"/>
    </source>
</evidence>
<reference evidence="8" key="1">
    <citation type="submission" date="2020-01" db="EMBL/GenBank/DDBJ databases">
        <title>Draft genome sequence of the Termite Coptotermes fromosanus.</title>
        <authorList>
            <person name="Itakura S."/>
            <person name="Yosikawa Y."/>
            <person name="Umezawa K."/>
        </authorList>
    </citation>
    <scope>NUCLEOTIDE SEQUENCE [LARGE SCALE GENOMIC DNA]</scope>
</reference>
<feature type="domain" description="Ion transport" evidence="6">
    <location>
        <begin position="438"/>
        <end position="685"/>
    </location>
</feature>
<dbReference type="Proteomes" id="UP000502823">
    <property type="component" value="Unassembled WGS sequence"/>
</dbReference>
<dbReference type="FunFam" id="1.10.287.70:FF:000062">
    <property type="entry name" value="Two pore calcium channel protein 1"/>
    <property type="match status" value="1"/>
</dbReference>
<evidence type="ECO:0000256" key="5">
    <source>
        <dbReference type="SAM" id="Phobius"/>
    </source>
</evidence>
<keyword evidence="2 5" id="KW-0812">Transmembrane</keyword>
<dbReference type="InterPro" id="IPR011992">
    <property type="entry name" value="EF-hand-dom_pair"/>
</dbReference>
<sequence>MASARGANSASDGYSRFSDDIDNIEGSYQSNNIRSTSSLNRDISAENSVELSVPGDTHLDAEQHWEMNYHEAAIFLEEGENNEKFDSHPHNSEALPAYLLVHNRWYYGLDLVTSLVLLILAFVEEPALPLFKLPVGVHGSIELLALSVIGVELALKLRWIGWKTILKHKRTMIKCITLGIMFVEAVTVLVRQSSHFRVTRALRPIFLVDTRHCGGVRRFIRQIFQSLPPILDMMGLLLFFVTIYALLGYFLFSDDPRDQHFTTLHDSFVSMFVLLTTANFPDVMMPSYARSKWFSIFFVSYLCTVLYVLMNLMLAVVYETFTRIERDKFRKLLLHKRKACQHAFRLLVSKQNPNKIRFKQFEGLMRYYAPKKSARDVMLMFKELNASGSGSLSVAEFYSVYDAVMLKWEAQFSQIPWFHTTWTPLQTFCQFTHDFVTWKYFEYIVYGLILSNGVAMIFRIFEFSDDLQASAVAFSASWDTFLFVGLFVIEVVLKVLGLGISQYFGSGWNIYDFSVTLLYVCGVIILCLAPSFVYVVILRPLRLLRLFKLKKRYRDVFGTLVLLTPLMCSTAIVMLVLYYFFAIIGMELFAGYDMRNCCVNSTVEDFYKYSANGSTALGYYYLNNFNNLLTSAITLFELTIVNNWFILMNSYALVVSSWSRAYFMLFYLFTMIVLTIVVASVLEAFRFRIQYKRQTSKREEEQMLHEEVDLKWEEMQAWVQDFQLLERLRADLVVGGTATFIGCRPRNREVLQRRMYRTEIEEWMREADLADRQEHSSRRKTDENEHLITSSDQIILGGALMADGDSYQRAVTWHKGSSSPVESLKTALNYFVYSKRKETGSGGYVAATFAGFTHSMG</sequence>
<dbReference type="PANTHER" id="PTHR46474:SF1">
    <property type="entry name" value="TWO PORE CHANNEL PROTEIN 1"/>
    <property type="match status" value="1"/>
</dbReference>
<evidence type="ECO:0000256" key="2">
    <source>
        <dbReference type="ARBA" id="ARBA00022692"/>
    </source>
</evidence>
<gene>
    <name evidence="7" type="ORF">Cfor_07550</name>
</gene>
<feature type="transmembrane region" description="Helical" evidence="5">
    <location>
        <begin position="175"/>
        <end position="194"/>
    </location>
</feature>
<feature type="transmembrane region" description="Helical" evidence="5">
    <location>
        <begin position="135"/>
        <end position="155"/>
    </location>
</feature>
<accession>A0A6L2QAR2</accession>
<feature type="transmembrane region" description="Helical" evidence="5">
    <location>
        <begin position="293"/>
        <end position="321"/>
    </location>
</feature>
<evidence type="ECO:0000259" key="6">
    <source>
        <dbReference type="Pfam" id="PF00520"/>
    </source>
</evidence>
<dbReference type="InterPro" id="IPR005821">
    <property type="entry name" value="Ion_trans_dom"/>
</dbReference>
<dbReference type="InterPro" id="IPR028801">
    <property type="entry name" value="TPC1_animal"/>
</dbReference>
<dbReference type="InParanoid" id="A0A6L2QAR2"/>
<dbReference type="Gene3D" id="1.10.287.70">
    <property type="match status" value="2"/>
</dbReference>
<feature type="transmembrane region" description="Helical" evidence="5">
    <location>
        <begin position="105"/>
        <end position="123"/>
    </location>
</feature>